<dbReference type="Proteomes" id="UP001379533">
    <property type="component" value="Chromosome"/>
</dbReference>
<evidence type="ECO:0000256" key="1">
    <source>
        <dbReference type="SAM" id="SignalP"/>
    </source>
</evidence>
<sequence>MNKFLPFAVFVCAVACGASAPDSPQVVGDASTDAGATGVNDAFAEASTQAADIPVHVRTDLAYWSTISASRAGDGLVHLVVAQSSVADYRLPPSYSWVDAESDGRIARDGAFNAAAGASLSPIVTFGDDHDWFMDAPSPRARPTGEGTRPQLLNLSPARPSDAGAMRPLPFLLADGLAGEMDMNVYRARCASKDPVFVYDKLGATAYVRVWHLANGEDVVIATNCGFTRWLKLAADGTRLADATLADFSGVEFTPPSVAFVPFEPMATALDVEADGATTVVLDIQDGWNWSAVLAAMGLPYQEPRTSRKVVIHLDAQGTPEWRAVLTSDASRRCSLVVRSPTAVHVMGRSHRETERPGDTLESDVWIASLDPTTGALSRERVVDIDKEDWPDSAIADPRGGLILALRTGAVQVDSGSIVTYPDVVLMAFDDQLAERDRFRFGSPRADEVSTLSWLDDGRLLVAGSWDGPITHTPDAERHASGFWAALPLDNWGTRTVVPRSW</sequence>
<organism evidence="2 3">
    <name type="scientific">Pendulispora brunnea</name>
    <dbReference type="NCBI Taxonomy" id="2905690"/>
    <lineage>
        <taxon>Bacteria</taxon>
        <taxon>Pseudomonadati</taxon>
        <taxon>Myxococcota</taxon>
        <taxon>Myxococcia</taxon>
        <taxon>Myxococcales</taxon>
        <taxon>Sorangiineae</taxon>
        <taxon>Pendulisporaceae</taxon>
        <taxon>Pendulispora</taxon>
    </lineage>
</organism>
<keyword evidence="1" id="KW-0732">Signal</keyword>
<evidence type="ECO:0000313" key="3">
    <source>
        <dbReference type="Proteomes" id="UP001379533"/>
    </source>
</evidence>
<gene>
    <name evidence="2" type="ORF">LZC95_34860</name>
</gene>
<dbReference type="EMBL" id="CP089982">
    <property type="protein sequence ID" value="WXA91629.1"/>
    <property type="molecule type" value="Genomic_DNA"/>
</dbReference>
<name>A0ABZ2K4B0_9BACT</name>
<proteinExistence type="predicted"/>
<feature type="chain" id="PRO_5045467532" evidence="1">
    <location>
        <begin position="21"/>
        <end position="502"/>
    </location>
</feature>
<keyword evidence="3" id="KW-1185">Reference proteome</keyword>
<evidence type="ECO:0000313" key="2">
    <source>
        <dbReference type="EMBL" id="WXA91629.1"/>
    </source>
</evidence>
<dbReference type="RefSeq" id="WP_394842248.1">
    <property type="nucleotide sequence ID" value="NZ_CP089982.1"/>
</dbReference>
<accession>A0ABZ2K4B0</accession>
<protein>
    <submittedName>
        <fullName evidence="2">Uncharacterized protein</fullName>
    </submittedName>
</protein>
<reference evidence="2 3" key="1">
    <citation type="submission" date="2021-12" db="EMBL/GenBank/DDBJ databases">
        <title>Discovery of the Pendulisporaceae a myxobacterial family with distinct sporulation behavior and unique specialized metabolism.</title>
        <authorList>
            <person name="Garcia R."/>
            <person name="Popoff A."/>
            <person name="Bader C.D."/>
            <person name="Loehr J."/>
            <person name="Walesch S."/>
            <person name="Walt C."/>
            <person name="Boldt J."/>
            <person name="Bunk B."/>
            <person name="Haeckl F.J.F.P.J."/>
            <person name="Gunesch A.P."/>
            <person name="Birkelbach J."/>
            <person name="Nuebel U."/>
            <person name="Pietschmann T."/>
            <person name="Bach T."/>
            <person name="Mueller R."/>
        </authorList>
    </citation>
    <scope>NUCLEOTIDE SEQUENCE [LARGE SCALE GENOMIC DNA]</scope>
    <source>
        <strain evidence="2 3">MSr12523</strain>
    </source>
</reference>
<feature type="signal peptide" evidence="1">
    <location>
        <begin position="1"/>
        <end position="20"/>
    </location>
</feature>